<reference evidence="2" key="1">
    <citation type="journal article" date="2019" name="PLoS Negl. Trop. Dis.">
        <title>Revisiting the worldwide diversity of Leptospira species in the environment.</title>
        <authorList>
            <person name="Vincent A.T."/>
            <person name="Schiettekatte O."/>
            <person name="Bourhy P."/>
            <person name="Veyrier F.J."/>
            <person name="Picardeau M."/>
        </authorList>
    </citation>
    <scope>NUCLEOTIDE SEQUENCE [LARGE SCALE GENOMIC DNA]</scope>
    <source>
        <strain evidence="2">201800295</strain>
    </source>
</reference>
<keyword evidence="2" id="KW-1185">Reference proteome</keyword>
<name>A0ABY2L122_9LEPT</name>
<evidence type="ECO:0000313" key="2">
    <source>
        <dbReference type="Proteomes" id="UP000297617"/>
    </source>
</evidence>
<protein>
    <submittedName>
        <fullName evidence="1">Uncharacterized protein</fullName>
    </submittedName>
</protein>
<evidence type="ECO:0000313" key="1">
    <source>
        <dbReference type="EMBL" id="TGK46993.1"/>
    </source>
</evidence>
<gene>
    <name evidence="1" type="ORF">EHQ10_16780</name>
</gene>
<proteinExistence type="predicted"/>
<organism evidence="1 2">
    <name type="scientific">Leptospira bouyouniensis</name>
    <dbReference type="NCBI Taxonomy" id="2484911"/>
    <lineage>
        <taxon>Bacteria</taxon>
        <taxon>Pseudomonadati</taxon>
        <taxon>Spirochaetota</taxon>
        <taxon>Spirochaetia</taxon>
        <taxon>Leptospirales</taxon>
        <taxon>Leptospiraceae</taxon>
        <taxon>Leptospira</taxon>
    </lineage>
</organism>
<sequence>MLVKVTFSDVLLSSGDAQEGSVNLDLFKTRKKSIPFKNLSENFPHHQVIQWHTQLDSILKVF</sequence>
<comment type="caution">
    <text evidence="1">The sequence shown here is derived from an EMBL/GenBank/DDBJ whole genome shotgun (WGS) entry which is preliminary data.</text>
</comment>
<dbReference type="Proteomes" id="UP000297617">
    <property type="component" value="Unassembled WGS sequence"/>
</dbReference>
<accession>A0ABY2L122</accession>
<dbReference type="EMBL" id="RQFD01000016">
    <property type="protein sequence ID" value="TGK46993.1"/>
    <property type="molecule type" value="Genomic_DNA"/>
</dbReference>